<dbReference type="EMBL" id="JABFDY010000003">
    <property type="protein sequence ID" value="KAF7709832.1"/>
    <property type="molecule type" value="Genomic_DNA"/>
</dbReference>
<evidence type="ECO:0000313" key="1">
    <source>
        <dbReference type="EMBL" id="KAF7709832.1"/>
    </source>
</evidence>
<evidence type="ECO:0008006" key="3">
    <source>
        <dbReference type="Google" id="ProtNLM"/>
    </source>
</evidence>
<accession>A0A8T0BR97</accession>
<comment type="caution">
    <text evidence="1">The sequence shown here is derived from an EMBL/GenBank/DDBJ whole genome shotgun (WGS) entry which is preliminary data.</text>
</comment>
<name>A0A8T0BR97_SILME</name>
<keyword evidence="2" id="KW-1185">Reference proteome</keyword>
<reference evidence="1" key="1">
    <citation type="submission" date="2020-08" db="EMBL/GenBank/DDBJ databases">
        <title>Chromosome-level assembly of Southern catfish (Silurus meridionalis) provides insights into visual adaptation to the nocturnal and benthic lifestyles.</title>
        <authorList>
            <person name="Zhang Y."/>
            <person name="Wang D."/>
            <person name="Peng Z."/>
        </authorList>
    </citation>
    <scope>NUCLEOTIDE SEQUENCE</scope>
    <source>
        <strain evidence="1">SWU-2019-XX</strain>
        <tissue evidence="1">Muscle</tissue>
    </source>
</reference>
<gene>
    <name evidence="1" type="ORF">HF521_016682</name>
</gene>
<feature type="non-terminal residue" evidence="1">
    <location>
        <position position="1"/>
    </location>
</feature>
<proteinExistence type="predicted"/>
<evidence type="ECO:0000313" key="2">
    <source>
        <dbReference type="Proteomes" id="UP000606274"/>
    </source>
</evidence>
<protein>
    <recommendedName>
        <fullName evidence="3">Reverse transcriptase zinc-binding domain-containing protein</fullName>
    </recommendedName>
</protein>
<sequence length="106" mass="12814">QISYLYSLLSGTSSPLDPLRRVWERDMGQSFTDDEWLSIREEVFHKSISSSVHEQNFKFIYRIYLTPVRLHKMYPNVSRMCFKCKSEIGTLMHLFWDCKKIKPFWQ</sequence>
<organism evidence="1 2">
    <name type="scientific">Silurus meridionalis</name>
    <name type="common">Southern catfish</name>
    <name type="synonym">Silurus soldatovi meridionalis</name>
    <dbReference type="NCBI Taxonomy" id="175797"/>
    <lineage>
        <taxon>Eukaryota</taxon>
        <taxon>Metazoa</taxon>
        <taxon>Chordata</taxon>
        <taxon>Craniata</taxon>
        <taxon>Vertebrata</taxon>
        <taxon>Euteleostomi</taxon>
        <taxon>Actinopterygii</taxon>
        <taxon>Neopterygii</taxon>
        <taxon>Teleostei</taxon>
        <taxon>Ostariophysi</taxon>
        <taxon>Siluriformes</taxon>
        <taxon>Siluridae</taxon>
        <taxon>Silurus</taxon>
    </lineage>
</organism>
<dbReference type="Proteomes" id="UP000606274">
    <property type="component" value="Unassembled WGS sequence"/>
</dbReference>
<dbReference type="AlphaFoldDB" id="A0A8T0BR97"/>